<name>A0A931CGV8_9ACTN</name>
<dbReference type="Gene3D" id="2.60.120.260">
    <property type="entry name" value="Galactose-binding domain-like"/>
    <property type="match status" value="1"/>
</dbReference>
<reference evidence="2" key="1">
    <citation type="submission" date="2020-11" db="EMBL/GenBank/DDBJ databases">
        <title>Isolation and identification of active actinomycetes.</title>
        <authorList>
            <person name="Sun X."/>
        </authorList>
    </citation>
    <scope>NUCLEOTIDE SEQUENCE</scope>
    <source>
        <strain evidence="2">NEAU-A11</strain>
    </source>
</reference>
<evidence type="ECO:0008006" key="4">
    <source>
        <dbReference type="Google" id="ProtNLM"/>
    </source>
</evidence>
<organism evidence="2 3">
    <name type="scientific">Actinoplanes aureus</name>
    <dbReference type="NCBI Taxonomy" id="2792083"/>
    <lineage>
        <taxon>Bacteria</taxon>
        <taxon>Bacillati</taxon>
        <taxon>Actinomycetota</taxon>
        <taxon>Actinomycetes</taxon>
        <taxon>Micromonosporales</taxon>
        <taxon>Micromonosporaceae</taxon>
        <taxon>Actinoplanes</taxon>
    </lineage>
</organism>
<feature type="chain" id="PRO_5037909826" description="F5/8 type C domain-containing protein" evidence="1">
    <location>
        <begin position="25"/>
        <end position="284"/>
    </location>
</feature>
<gene>
    <name evidence="2" type="ORF">I4J89_24860</name>
</gene>
<proteinExistence type="predicted"/>
<evidence type="ECO:0000256" key="1">
    <source>
        <dbReference type="SAM" id="SignalP"/>
    </source>
</evidence>
<dbReference type="RefSeq" id="WP_196416470.1">
    <property type="nucleotide sequence ID" value="NZ_JADQTO010000012.1"/>
</dbReference>
<dbReference type="EMBL" id="JADQTO010000012">
    <property type="protein sequence ID" value="MBG0564685.1"/>
    <property type="molecule type" value="Genomic_DNA"/>
</dbReference>
<keyword evidence="3" id="KW-1185">Reference proteome</keyword>
<dbReference type="AlphaFoldDB" id="A0A931CGV8"/>
<keyword evidence="1" id="KW-0732">Signal</keyword>
<comment type="caution">
    <text evidence="2">The sequence shown here is derived from an EMBL/GenBank/DDBJ whole genome shotgun (WGS) entry which is preliminary data.</text>
</comment>
<dbReference type="SUPFAM" id="SSF49785">
    <property type="entry name" value="Galactose-binding domain-like"/>
    <property type="match status" value="1"/>
</dbReference>
<dbReference type="Proteomes" id="UP000598146">
    <property type="component" value="Unassembled WGS sequence"/>
</dbReference>
<sequence length="284" mass="30050">MMPRPAAAALLLALAATSTPPARATTPEPPAPTGPAPRARLTVEPGALPITTGQCNGGRLQVKLTNPGPEPIYATARLGASDLLHLPRRLISTWLPPGYTRTVPVTVSAATGTAPATYLVRVISKDQRIEVPVTVTPPAPSPDLTRSVSRVNASSYRAGLLPCGALDGDADPAHWWKGTGWADGTGKEWPDRLRLKWATPQTVSSVRVTTTDSAEFPAAQFGLRDWDIQVAGPDGWQTVAAVRGNTAAAVTSTFPPRRTAQLRIVTHAANGTNDWSRIAELQVF</sequence>
<evidence type="ECO:0000313" key="3">
    <source>
        <dbReference type="Proteomes" id="UP000598146"/>
    </source>
</evidence>
<dbReference type="InterPro" id="IPR008979">
    <property type="entry name" value="Galactose-bd-like_sf"/>
</dbReference>
<evidence type="ECO:0000313" key="2">
    <source>
        <dbReference type="EMBL" id="MBG0564685.1"/>
    </source>
</evidence>
<feature type="signal peptide" evidence="1">
    <location>
        <begin position="1"/>
        <end position="24"/>
    </location>
</feature>
<protein>
    <recommendedName>
        <fullName evidence="4">F5/8 type C domain-containing protein</fullName>
    </recommendedName>
</protein>
<accession>A0A931CGV8</accession>